<keyword evidence="1" id="KW-1133">Transmembrane helix</keyword>
<evidence type="ECO:0000256" key="1">
    <source>
        <dbReference type="SAM" id="Phobius"/>
    </source>
</evidence>
<dbReference type="EMBL" id="CP068439">
    <property type="protein sequence ID" value="QQX78163.1"/>
    <property type="molecule type" value="Genomic_DNA"/>
</dbReference>
<keyword evidence="1" id="KW-0472">Membrane</keyword>
<reference evidence="2 3" key="1">
    <citation type="submission" date="2021-01" db="EMBL/GenBank/DDBJ databases">
        <title>Aequorivita sp. strain KX20305, a bacterium isolated from the sediment collected at a cold seep field in South China Sea.</title>
        <authorList>
            <person name="Zhang H."/>
            <person name="Li C."/>
        </authorList>
    </citation>
    <scope>NUCLEOTIDE SEQUENCE [LARGE SCALE GENOMIC DNA]</scope>
    <source>
        <strain evidence="2 3">KX20305</strain>
    </source>
</reference>
<keyword evidence="1" id="KW-0812">Transmembrane</keyword>
<feature type="transmembrane region" description="Helical" evidence="1">
    <location>
        <begin position="35"/>
        <end position="52"/>
    </location>
</feature>
<evidence type="ECO:0000313" key="2">
    <source>
        <dbReference type="EMBL" id="QQX78163.1"/>
    </source>
</evidence>
<gene>
    <name evidence="2" type="ORF">JK629_03795</name>
</gene>
<name>A0ABX7DVN0_9FLAO</name>
<feature type="transmembrane region" description="Helical" evidence="1">
    <location>
        <begin position="12"/>
        <end position="29"/>
    </location>
</feature>
<sequence length="153" mass="17615">MIMFKVYSRYGVWIAIVLIAYFLILKLFGLHQYPVLSSLNGLIFGFGIYMALKKYTSRKSKFHYEKGFEVGLLSGGIASILFTIFMAVYMYQIDAEFAENIMDVWNLEYDMGTLMLVLSILIMGFSTTLVLTLAFMQLLKNSWNTQDGNRNTF</sequence>
<accession>A0ABX7DVN0</accession>
<keyword evidence="3" id="KW-1185">Reference proteome</keyword>
<feature type="transmembrane region" description="Helical" evidence="1">
    <location>
        <begin position="72"/>
        <end position="91"/>
    </location>
</feature>
<organism evidence="2 3">
    <name type="scientific">Aequorivita iocasae</name>
    <dbReference type="NCBI Taxonomy" id="2803865"/>
    <lineage>
        <taxon>Bacteria</taxon>
        <taxon>Pseudomonadati</taxon>
        <taxon>Bacteroidota</taxon>
        <taxon>Flavobacteriia</taxon>
        <taxon>Flavobacteriales</taxon>
        <taxon>Flavobacteriaceae</taxon>
        <taxon>Aequorivita</taxon>
    </lineage>
</organism>
<feature type="transmembrane region" description="Helical" evidence="1">
    <location>
        <begin position="111"/>
        <end position="136"/>
    </location>
</feature>
<evidence type="ECO:0000313" key="3">
    <source>
        <dbReference type="Proteomes" id="UP000629420"/>
    </source>
</evidence>
<protein>
    <submittedName>
        <fullName evidence="2">DUF4199 domain-containing protein</fullName>
    </submittedName>
</protein>
<dbReference type="Pfam" id="PF13858">
    <property type="entry name" value="DUF4199"/>
    <property type="match status" value="1"/>
</dbReference>
<dbReference type="InterPro" id="IPR025250">
    <property type="entry name" value="DUF4199"/>
</dbReference>
<dbReference type="Proteomes" id="UP000629420">
    <property type="component" value="Chromosome"/>
</dbReference>
<proteinExistence type="predicted"/>